<dbReference type="EMBL" id="PKRU02000003">
    <property type="protein sequence ID" value="RPD37736.1"/>
    <property type="molecule type" value="Genomic_DNA"/>
</dbReference>
<protein>
    <submittedName>
        <fullName evidence="2">Flp family type IVb pilin</fullName>
    </submittedName>
</protein>
<feature type="transmembrane region" description="Helical" evidence="1">
    <location>
        <begin position="14"/>
        <end position="34"/>
    </location>
</feature>
<organism evidence="2 3">
    <name type="scientific">Candidatus Liberibacter solanacearum</name>
    <dbReference type="NCBI Taxonomy" id="556287"/>
    <lineage>
        <taxon>Bacteria</taxon>
        <taxon>Pseudomonadati</taxon>
        <taxon>Pseudomonadota</taxon>
        <taxon>Alphaproteobacteria</taxon>
        <taxon>Hyphomicrobiales</taxon>
        <taxon>Rhizobiaceae</taxon>
        <taxon>Liberibacter</taxon>
    </lineage>
</organism>
<evidence type="ECO:0000313" key="3">
    <source>
        <dbReference type="Proteomes" id="UP000236895"/>
    </source>
</evidence>
<dbReference type="Proteomes" id="UP000236895">
    <property type="component" value="Unassembled WGS sequence"/>
</dbReference>
<accession>A0A3R7R9T4</accession>
<comment type="caution">
    <text evidence="2">The sequence shown here is derived from an EMBL/GenBank/DDBJ whole genome shotgun (WGS) entry which is preliminary data.</text>
</comment>
<name>A0A3R7R9T4_9HYPH</name>
<proteinExistence type="predicted"/>
<evidence type="ECO:0000313" key="2">
    <source>
        <dbReference type="EMBL" id="RPD37736.1"/>
    </source>
</evidence>
<dbReference type="InterPro" id="IPR007047">
    <property type="entry name" value="Flp_Fap"/>
</dbReference>
<dbReference type="Pfam" id="PF04964">
    <property type="entry name" value="Flp_Fap"/>
    <property type="match status" value="1"/>
</dbReference>
<keyword evidence="1" id="KW-1133">Transmembrane helix</keyword>
<dbReference type="AlphaFoldDB" id="A0A3R7R9T4"/>
<evidence type="ECO:0000256" key="1">
    <source>
        <dbReference type="SAM" id="Phobius"/>
    </source>
</evidence>
<keyword evidence="1" id="KW-0812">Transmembrane</keyword>
<reference evidence="2 3" key="1">
    <citation type="submission" date="2018-11" db="EMBL/GenBank/DDBJ databases">
        <title>Genome Analysis of Haplotype D of Candidatus Liberibacter Solanacearum.</title>
        <authorList>
            <person name="Katsir L."/>
            <person name="Ruan Z."/>
            <person name="Santos Garcia D."/>
            <person name="Piasezky A."/>
            <person name="Jiang J."/>
            <person name="Sela N."/>
            <person name="Freilich S."/>
            <person name="Bahar O."/>
        </authorList>
    </citation>
    <scope>NUCLEOTIDE SEQUENCE [LARGE SCALE GENOMIC DNA]</scope>
    <source>
        <strain evidence="3">haplotype D1</strain>
    </source>
</reference>
<dbReference type="RefSeq" id="WP_103846922.1">
    <property type="nucleotide sequence ID" value="NZ_PKRU02000003.1"/>
</dbReference>
<keyword evidence="1" id="KW-0472">Membrane</keyword>
<gene>
    <name evidence="2" type="ORF">C0030_000810</name>
</gene>
<sequence>MIRKFLQPESGATAIEYGLLAVLISVVGLLELILRMFCKKFQMNWAELFLPLPCL</sequence>